<keyword evidence="6" id="KW-1185">Reference proteome</keyword>
<dbReference type="FunCoup" id="A0A6J0BQE0">
    <property type="interactions" value="215"/>
</dbReference>
<evidence type="ECO:0000256" key="3">
    <source>
        <dbReference type="ARBA" id="ARBA00022729"/>
    </source>
</evidence>
<evidence type="ECO:0000256" key="2">
    <source>
        <dbReference type="ARBA" id="ARBA00022692"/>
    </source>
</evidence>
<dbReference type="OrthoDB" id="6285106at2759"/>
<evidence type="ECO:0000256" key="1">
    <source>
        <dbReference type="ARBA" id="ARBA00004479"/>
    </source>
</evidence>
<comment type="subcellular location">
    <subcellularLocation>
        <location evidence="1">Membrane</location>
        <topology evidence="1">Single-pass type I membrane protein</topology>
    </subcellularLocation>
</comment>
<evidence type="ECO:0000256" key="4">
    <source>
        <dbReference type="ARBA" id="ARBA00022989"/>
    </source>
</evidence>
<dbReference type="Proteomes" id="UP000829291">
    <property type="component" value="Chromosome 4"/>
</dbReference>
<dbReference type="KEGG" id="nlo:107221553"/>
<keyword evidence="4 5" id="KW-1133">Transmembrane helix</keyword>
<keyword evidence="2 5" id="KW-0812">Transmembrane</keyword>
<dbReference type="PANTHER" id="PTHR13055:SF12">
    <property type="entry name" value="LD40707P"/>
    <property type="match status" value="1"/>
</dbReference>
<protein>
    <submittedName>
        <fullName evidence="7">Plexin domain-containing protein 1</fullName>
    </submittedName>
</protein>
<dbReference type="InterPro" id="IPR031152">
    <property type="entry name" value="PLXDC"/>
</dbReference>
<accession>A0A6J0BQE0</accession>
<keyword evidence="3" id="KW-0732">Signal</keyword>
<keyword evidence="5" id="KW-0472">Membrane</keyword>
<dbReference type="GeneID" id="107221553"/>
<dbReference type="AlphaFoldDB" id="A0A6J0BQE0"/>
<organism evidence="7">
    <name type="scientific">Neodiprion lecontei</name>
    <name type="common">Redheaded pine sawfly</name>
    <dbReference type="NCBI Taxonomy" id="441921"/>
    <lineage>
        <taxon>Eukaryota</taxon>
        <taxon>Metazoa</taxon>
        <taxon>Ecdysozoa</taxon>
        <taxon>Arthropoda</taxon>
        <taxon>Hexapoda</taxon>
        <taxon>Insecta</taxon>
        <taxon>Pterygota</taxon>
        <taxon>Neoptera</taxon>
        <taxon>Endopterygota</taxon>
        <taxon>Hymenoptera</taxon>
        <taxon>Tenthredinoidea</taxon>
        <taxon>Diprionidae</taxon>
        <taxon>Diprioninae</taxon>
        <taxon>Neodiprion</taxon>
    </lineage>
</organism>
<evidence type="ECO:0000256" key="5">
    <source>
        <dbReference type="SAM" id="Phobius"/>
    </source>
</evidence>
<reference evidence="7" key="1">
    <citation type="submission" date="2025-08" db="UniProtKB">
        <authorList>
            <consortium name="RefSeq"/>
        </authorList>
    </citation>
    <scope>IDENTIFICATION</scope>
    <source>
        <tissue evidence="7">Thorax and Abdomen</tissue>
    </source>
</reference>
<name>A0A6J0BQE0_NEOLC</name>
<dbReference type="RefSeq" id="XP_015516068.2">
    <property type="nucleotide sequence ID" value="XM_015660582.2"/>
</dbReference>
<dbReference type="PANTHER" id="PTHR13055">
    <property type="entry name" value="TUMOR ENDOTHELIAL MARKER 7 RELATED"/>
    <property type="match status" value="1"/>
</dbReference>
<proteinExistence type="predicted"/>
<feature type="transmembrane region" description="Helical" evidence="5">
    <location>
        <begin position="524"/>
        <end position="547"/>
    </location>
</feature>
<sequence length="587" mass="66124">MARESRWLFSSSCCYVRYSFVILVAASLGFSLVVSAADTSEDFYHSYESLNLDKRSAPAVPVNLVLYDEPATRVRRGLPEPALDQNATLDVATTPSTKTSAKLNSSFENVAYSTDNNTKNSTSQPTLVTTSQVVVSQPLNAATGKSVDHPRVWANATMRPVVLESPVNKTEVSAINTTKNMDDSIGDDINISKFGDLTNTTLSQNNITKTQEDHHIYYNSTIFTNEVEAQKLWVDMDNHPHLVVNELLSDSHRRAATVKLSFDFPFYGHDVRNVTIATGGFLYTGEYVHSWLAATQYIAPLMANFDTRLSNDSYVKYADNGTAFTVEWSKVALQTKQDVGDFTFQVTLHKNGDIVFVYAAIPLEIEKIADNLHPVKVGLSDAYIIDRTVFYVRRKTIYEYHRVNFMNQEVKNWTVIYLHALPTCLRMDNCNDCLNTSIDFKCKWCPSLNRCSTGIDRYKQEWLMKRCEEQSIKEEESCPVTPSTATTYEEHEVHSHDHHNNTFDVQKIMHTANARGPLPPTNKMTMGVSGIIGILLVVSLIVALIGWGGYAYRNPHSASGQVLIRYRPSQWSWRRGEARYTAATIHM</sequence>
<dbReference type="GO" id="GO:0016020">
    <property type="term" value="C:membrane"/>
    <property type="evidence" value="ECO:0007669"/>
    <property type="project" value="UniProtKB-SubCell"/>
</dbReference>
<dbReference type="InParanoid" id="A0A6J0BQE0"/>
<evidence type="ECO:0000313" key="6">
    <source>
        <dbReference type="Proteomes" id="UP000829291"/>
    </source>
</evidence>
<gene>
    <name evidence="7" type="primary">LOC107221553</name>
</gene>
<evidence type="ECO:0000313" key="7">
    <source>
        <dbReference type="RefSeq" id="XP_015516068.2"/>
    </source>
</evidence>